<dbReference type="OrthoDB" id="680602at2"/>
<sequence>MNLVERIKYEFKHGGSLKTLIIINVLAFLFLKLIYIFSELFNAPVFYKWVGNTLSMPGELSGLLFQPWSMVTSLFMHADIFHLLFNMIMLYYVGNIFLTFFSQKKLVLTYILGGIAGNLLHTLSYDIFPFYMHISPMGVIGASGAVYAFFGAILYYRPTLNVQLIFGINIPFWLLALFFLIGDFTALTKPDGVAHFAHIGGALFGVISMLKVEERSQFMNRLERWFYGIQWRNIFKSKPKMKVYKNKDYRKMNDDQYRDSKKEQQDKINAILDKVSKGGYDSISKAEKEFLFKFSNEKK</sequence>
<dbReference type="PANTHER" id="PTHR43731">
    <property type="entry name" value="RHOMBOID PROTEASE"/>
    <property type="match status" value="1"/>
</dbReference>
<evidence type="ECO:0000256" key="4">
    <source>
        <dbReference type="ARBA" id="ARBA00022801"/>
    </source>
</evidence>
<gene>
    <name evidence="10" type="ORF">DNU06_05300</name>
</gene>
<dbReference type="InterPro" id="IPR046483">
    <property type="entry name" value="DUF6576"/>
</dbReference>
<feature type="transmembrane region" description="Helical" evidence="7">
    <location>
        <begin position="162"/>
        <end position="181"/>
    </location>
</feature>
<comment type="caution">
    <text evidence="10">The sequence shown here is derived from an EMBL/GenBank/DDBJ whole genome shotgun (WGS) entry which is preliminary data.</text>
</comment>
<dbReference type="AlphaFoldDB" id="A0A2W1NEZ0"/>
<keyword evidence="11" id="KW-1185">Reference proteome</keyword>
<evidence type="ECO:0000313" key="11">
    <source>
        <dbReference type="Proteomes" id="UP000249248"/>
    </source>
</evidence>
<evidence type="ECO:0000256" key="6">
    <source>
        <dbReference type="ARBA" id="ARBA00023136"/>
    </source>
</evidence>
<keyword evidence="6 7" id="KW-0472">Membrane</keyword>
<dbReference type="PANTHER" id="PTHR43731:SF14">
    <property type="entry name" value="PRESENILIN-ASSOCIATED RHOMBOID-LIKE PROTEIN, MITOCHONDRIAL"/>
    <property type="match status" value="1"/>
</dbReference>
<evidence type="ECO:0000256" key="3">
    <source>
        <dbReference type="ARBA" id="ARBA00022692"/>
    </source>
</evidence>
<evidence type="ECO:0000256" key="7">
    <source>
        <dbReference type="SAM" id="Phobius"/>
    </source>
</evidence>
<evidence type="ECO:0000256" key="2">
    <source>
        <dbReference type="ARBA" id="ARBA00009045"/>
    </source>
</evidence>
<feature type="transmembrane region" description="Helical" evidence="7">
    <location>
        <begin position="20"/>
        <end position="38"/>
    </location>
</feature>
<dbReference type="RefSeq" id="WP_111062187.1">
    <property type="nucleotide sequence ID" value="NZ_JBHUCU010000002.1"/>
</dbReference>
<accession>A0A2W1NEZ0</accession>
<evidence type="ECO:0000259" key="8">
    <source>
        <dbReference type="Pfam" id="PF01694"/>
    </source>
</evidence>
<feature type="transmembrane region" description="Helical" evidence="7">
    <location>
        <begin position="130"/>
        <end position="155"/>
    </location>
</feature>
<keyword evidence="3 7" id="KW-0812">Transmembrane</keyword>
<evidence type="ECO:0000259" key="9">
    <source>
        <dbReference type="Pfam" id="PF20216"/>
    </source>
</evidence>
<comment type="subcellular location">
    <subcellularLocation>
        <location evidence="1">Membrane</location>
        <topology evidence="1">Multi-pass membrane protein</topology>
    </subcellularLocation>
</comment>
<dbReference type="Pfam" id="PF20216">
    <property type="entry name" value="DUF6576"/>
    <property type="match status" value="1"/>
</dbReference>
<comment type="similarity">
    <text evidence="2">Belongs to the peptidase S54 family.</text>
</comment>
<protein>
    <submittedName>
        <fullName evidence="10">Uncharacterized protein</fullName>
    </submittedName>
</protein>
<feature type="domain" description="DUF6576" evidence="9">
    <location>
        <begin position="254"/>
        <end position="296"/>
    </location>
</feature>
<keyword evidence="4" id="KW-0378">Hydrolase</keyword>
<keyword evidence="5 7" id="KW-1133">Transmembrane helix</keyword>
<feature type="domain" description="Peptidase S54 rhomboid" evidence="8">
    <location>
        <begin position="66"/>
        <end position="208"/>
    </location>
</feature>
<name>A0A2W1NEZ0_9FLAO</name>
<dbReference type="Pfam" id="PF01694">
    <property type="entry name" value="Rhomboid"/>
    <property type="match status" value="1"/>
</dbReference>
<reference evidence="10 11" key="1">
    <citation type="submission" date="2018-06" db="EMBL/GenBank/DDBJ databases">
        <title>The draft genome sequence of Crocinitomix sp. SM1701.</title>
        <authorList>
            <person name="Zhang X."/>
        </authorList>
    </citation>
    <scope>NUCLEOTIDE SEQUENCE [LARGE SCALE GENOMIC DNA]</scope>
    <source>
        <strain evidence="10 11">SM1701</strain>
    </source>
</reference>
<feature type="transmembrane region" description="Helical" evidence="7">
    <location>
        <begin position="74"/>
        <end position="94"/>
    </location>
</feature>
<feature type="transmembrane region" description="Helical" evidence="7">
    <location>
        <begin position="106"/>
        <end position="124"/>
    </location>
</feature>
<evidence type="ECO:0000256" key="1">
    <source>
        <dbReference type="ARBA" id="ARBA00004141"/>
    </source>
</evidence>
<feature type="transmembrane region" description="Helical" evidence="7">
    <location>
        <begin position="193"/>
        <end position="212"/>
    </location>
</feature>
<dbReference type="Gene3D" id="1.20.1540.10">
    <property type="entry name" value="Rhomboid-like"/>
    <property type="match status" value="1"/>
</dbReference>
<dbReference type="InterPro" id="IPR022764">
    <property type="entry name" value="Peptidase_S54_rhomboid_dom"/>
</dbReference>
<dbReference type="GO" id="GO:0016020">
    <property type="term" value="C:membrane"/>
    <property type="evidence" value="ECO:0007669"/>
    <property type="project" value="UniProtKB-SubCell"/>
</dbReference>
<dbReference type="InterPro" id="IPR050925">
    <property type="entry name" value="Rhomboid_protease_S54"/>
</dbReference>
<dbReference type="EMBL" id="QKSB01000002">
    <property type="protein sequence ID" value="PZE18035.1"/>
    <property type="molecule type" value="Genomic_DNA"/>
</dbReference>
<dbReference type="InterPro" id="IPR035952">
    <property type="entry name" value="Rhomboid-like_sf"/>
</dbReference>
<organism evidence="10 11">
    <name type="scientific">Putridiphycobacter roseus</name>
    <dbReference type="NCBI Taxonomy" id="2219161"/>
    <lineage>
        <taxon>Bacteria</taxon>
        <taxon>Pseudomonadati</taxon>
        <taxon>Bacteroidota</taxon>
        <taxon>Flavobacteriia</taxon>
        <taxon>Flavobacteriales</taxon>
        <taxon>Crocinitomicaceae</taxon>
        <taxon>Putridiphycobacter</taxon>
    </lineage>
</organism>
<dbReference type="SUPFAM" id="SSF144091">
    <property type="entry name" value="Rhomboid-like"/>
    <property type="match status" value="1"/>
</dbReference>
<evidence type="ECO:0000256" key="5">
    <source>
        <dbReference type="ARBA" id="ARBA00022989"/>
    </source>
</evidence>
<proteinExistence type="inferred from homology"/>
<dbReference type="GO" id="GO:0004252">
    <property type="term" value="F:serine-type endopeptidase activity"/>
    <property type="evidence" value="ECO:0007669"/>
    <property type="project" value="InterPro"/>
</dbReference>
<dbReference type="Proteomes" id="UP000249248">
    <property type="component" value="Unassembled WGS sequence"/>
</dbReference>
<evidence type="ECO:0000313" key="10">
    <source>
        <dbReference type="EMBL" id="PZE18035.1"/>
    </source>
</evidence>